<proteinExistence type="predicted"/>
<dbReference type="Proteomes" id="UP000887159">
    <property type="component" value="Unassembled WGS sequence"/>
</dbReference>
<gene>
    <name evidence="1" type="ORF">TNCV_2637091</name>
</gene>
<evidence type="ECO:0000313" key="2">
    <source>
        <dbReference type="Proteomes" id="UP000887159"/>
    </source>
</evidence>
<dbReference type="AlphaFoldDB" id="A0A8X6R7V2"/>
<comment type="caution">
    <text evidence="1">The sequence shown here is derived from an EMBL/GenBank/DDBJ whole genome shotgun (WGS) entry which is preliminary data.</text>
</comment>
<dbReference type="EMBL" id="BMAU01021021">
    <property type="protein sequence ID" value="GFX87069.1"/>
    <property type="molecule type" value="Genomic_DNA"/>
</dbReference>
<organism evidence="1 2">
    <name type="scientific">Trichonephila clavipes</name>
    <name type="common">Golden silk orbweaver</name>
    <name type="synonym">Nephila clavipes</name>
    <dbReference type="NCBI Taxonomy" id="2585209"/>
    <lineage>
        <taxon>Eukaryota</taxon>
        <taxon>Metazoa</taxon>
        <taxon>Ecdysozoa</taxon>
        <taxon>Arthropoda</taxon>
        <taxon>Chelicerata</taxon>
        <taxon>Arachnida</taxon>
        <taxon>Araneae</taxon>
        <taxon>Araneomorphae</taxon>
        <taxon>Entelegynae</taxon>
        <taxon>Araneoidea</taxon>
        <taxon>Nephilidae</taxon>
        <taxon>Trichonephila</taxon>
    </lineage>
</organism>
<name>A0A8X6R7V2_TRICX</name>
<evidence type="ECO:0000313" key="1">
    <source>
        <dbReference type="EMBL" id="GFX87069.1"/>
    </source>
</evidence>
<evidence type="ECO:0008006" key="3">
    <source>
        <dbReference type="Google" id="ProtNLM"/>
    </source>
</evidence>
<accession>A0A8X6R7V2</accession>
<keyword evidence="2" id="KW-1185">Reference proteome</keyword>
<protein>
    <recommendedName>
        <fullName evidence="3">Mos1 transposase HTH domain-containing protein</fullName>
    </recommendedName>
</protein>
<reference evidence="1" key="1">
    <citation type="submission" date="2020-08" db="EMBL/GenBank/DDBJ databases">
        <title>Multicomponent nature underlies the extraordinary mechanical properties of spider dragline silk.</title>
        <authorList>
            <person name="Kono N."/>
            <person name="Nakamura H."/>
            <person name="Mori M."/>
            <person name="Yoshida Y."/>
            <person name="Ohtoshi R."/>
            <person name="Malay A.D."/>
            <person name="Moran D.A.P."/>
            <person name="Tomita M."/>
            <person name="Numata K."/>
            <person name="Arakawa K."/>
        </authorList>
    </citation>
    <scope>NUCLEOTIDE SEQUENCE</scope>
</reference>
<sequence length="216" mass="24425">MQRHVIEDQLEACGENVVPYRMAARWIKAFPSGGHETADKSVNRRGLPPQRKVRQEFSWMGAYPPVGETLPFDNVLLPIVTVEHPLFSPDMSLKLKEPLRQFHDVSSALPVADICNQHLDNGLSDFWKKVISFPGDYVEKIECNCTFPFPELDIPVTILPPTCGIYSPSGNNIEQRLPYFNDSPSNPNGLITRLSSPRKHSLFVSFCSYLPIHSYL</sequence>